<evidence type="ECO:0000259" key="14">
    <source>
        <dbReference type="PROSITE" id="PS51799"/>
    </source>
</evidence>
<gene>
    <name evidence="15" type="ORF">AGOR_G00241120</name>
</gene>
<dbReference type="PANTHER" id="PTHR12190">
    <property type="entry name" value="A-KINASE ANCHOR PROTEIN AKAP 8"/>
    <property type="match status" value="1"/>
</dbReference>
<evidence type="ECO:0000256" key="7">
    <source>
        <dbReference type="ARBA" id="ARBA00023125"/>
    </source>
</evidence>
<feature type="region of interest" description="Disordered" evidence="13">
    <location>
        <begin position="191"/>
        <end position="213"/>
    </location>
</feature>
<name>A0A8T3CK96_9TELE</name>
<feature type="compositionally biased region" description="Basic residues" evidence="13">
    <location>
        <begin position="352"/>
        <end position="363"/>
    </location>
</feature>
<dbReference type="GO" id="GO:0044609">
    <property type="term" value="C:DBIRD complex"/>
    <property type="evidence" value="ECO:0007669"/>
    <property type="project" value="TreeGrafter"/>
</dbReference>
<evidence type="ECO:0000256" key="10">
    <source>
        <dbReference type="ARBA" id="ARBA00040207"/>
    </source>
</evidence>
<feature type="region of interest" description="Disordered" evidence="13">
    <location>
        <begin position="539"/>
        <end position="566"/>
    </location>
</feature>
<dbReference type="GO" id="GO:0008380">
    <property type="term" value="P:RNA splicing"/>
    <property type="evidence" value="ECO:0007669"/>
    <property type="project" value="UniProtKB-KW"/>
</dbReference>
<keyword evidence="6" id="KW-0862">Zinc</keyword>
<evidence type="ECO:0000256" key="9">
    <source>
        <dbReference type="ARBA" id="ARBA00023242"/>
    </source>
</evidence>
<reference evidence="15" key="1">
    <citation type="submission" date="2021-01" db="EMBL/GenBank/DDBJ databases">
        <authorList>
            <person name="Zahm M."/>
            <person name="Roques C."/>
            <person name="Cabau C."/>
            <person name="Klopp C."/>
            <person name="Donnadieu C."/>
            <person name="Jouanno E."/>
            <person name="Lampietro C."/>
            <person name="Louis A."/>
            <person name="Herpin A."/>
            <person name="Echchiki A."/>
            <person name="Berthelot C."/>
            <person name="Parey E."/>
            <person name="Roest-Crollius H."/>
            <person name="Braasch I."/>
            <person name="Postlethwait J."/>
            <person name="Bobe J."/>
            <person name="Montfort J."/>
            <person name="Bouchez O."/>
            <person name="Begum T."/>
            <person name="Mejri S."/>
            <person name="Adams A."/>
            <person name="Chen W.-J."/>
            <person name="Guiguen Y."/>
        </authorList>
    </citation>
    <scope>NUCLEOTIDE SEQUENCE</scope>
    <source>
        <tissue evidence="15">Blood</tissue>
    </source>
</reference>
<dbReference type="GO" id="GO:0032784">
    <property type="term" value="P:regulation of DNA-templated transcription elongation"/>
    <property type="evidence" value="ECO:0007669"/>
    <property type="project" value="TreeGrafter"/>
</dbReference>
<evidence type="ECO:0000256" key="13">
    <source>
        <dbReference type="SAM" id="MobiDB-lite"/>
    </source>
</evidence>
<sequence>MKLQDYTMQLRALLGKVAELKDKGKALPSGTVFQIHKSNDRRTPAQMIRGNPRGRFGGPGSRLYESSYGYEYESYSETEDTLTPSSGNGEIQHGYVRRRLAPPTPRPIEHYDYFETSSSERSRPYESYDSGSSIGSRDLLRSGYGSSFDDGYDSSLPSNEMYEEESSWDSSYPSSSLRSGFLDNSGRGGYSSYASSDSPHMKLAPIGSRGRGTPAYPQNNFGGRSNDVGGPPAFRGRGRGFIAVATGVRQPLHPSLHPQSFRPVERPKPSVGHFGVPRPDYPASYQPAPQPVFHGMKRKMMAPPPPAMLVKKQKQAFPVVKSETEINSPAENLKVKVENNGETDDSMEEKQRKARREKQKRRREKEIEKYGDMHRLAFTCAFCKVRTCEDKEIEEHFSSTFHQQTLTHIQKQTKFDDKTIAFLHDSMVSKFRKTMSRKRGNNGPELSLEEILKELSKVVTEEVCLSKVEMIHCMACRTHIPSSLISVQNHLQSSDHLKNKAEFTETQRRESVLTATSIMTNPIVKARFEKYLKGKNPFEDEVKETAEDDQDAQDDQAECDLTDLNE</sequence>
<keyword evidence="7" id="KW-0238">DNA-binding</keyword>
<comment type="subcellular location">
    <subcellularLocation>
        <location evidence="1">Nucleus</location>
    </subcellularLocation>
</comment>
<evidence type="ECO:0000313" key="15">
    <source>
        <dbReference type="EMBL" id="KAI1883038.1"/>
    </source>
</evidence>
<dbReference type="EMBL" id="JAERUA010000024">
    <property type="protein sequence ID" value="KAI1883038.1"/>
    <property type="molecule type" value="Genomic_DNA"/>
</dbReference>
<dbReference type="GO" id="GO:0008270">
    <property type="term" value="F:zinc ion binding"/>
    <property type="evidence" value="ECO:0007669"/>
    <property type="project" value="UniProtKB-KW"/>
</dbReference>
<dbReference type="PROSITE" id="PS51799">
    <property type="entry name" value="ZF_C2H2_AKAP95"/>
    <property type="match status" value="2"/>
</dbReference>
<keyword evidence="5 12" id="KW-0863">Zinc-finger</keyword>
<evidence type="ECO:0000256" key="6">
    <source>
        <dbReference type="ARBA" id="ARBA00022833"/>
    </source>
</evidence>
<accession>A0A8T3CK96</accession>
<dbReference type="AlphaFoldDB" id="A0A8T3CK96"/>
<feature type="domain" description="C2H2 AKAP95-type" evidence="14">
    <location>
        <begin position="380"/>
        <end position="402"/>
    </location>
</feature>
<feature type="compositionally biased region" description="Basic and acidic residues" evidence="13">
    <location>
        <begin position="107"/>
        <end position="126"/>
    </location>
</feature>
<keyword evidence="2" id="KW-0507">mRNA processing</keyword>
<organism evidence="15 16">
    <name type="scientific">Albula goreensis</name>
    <dbReference type="NCBI Taxonomy" id="1534307"/>
    <lineage>
        <taxon>Eukaryota</taxon>
        <taxon>Metazoa</taxon>
        <taxon>Chordata</taxon>
        <taxon>Craniata</taxon>
        <taxon>Vertebrata</taxon>
        <taxon>Euteleostomi</taxon>
        <taxon>Actinopterygii</taxon>
        <taxon>Neopterygii</taxon>
        <taxon>Teleostei</taxon>
        <taxon>Albuliformes</taxon>
        <taxon>Albulidae</taxon>
        <taxon>Albula</taxon>
    </lineage>
</organism>
<keyword evidence="9" id="KW-0539">Nucleus</keyword>
<comment type="similarity">
    <text evidence="12">Belongs to the AKAP95 family.</text>
</comment>
<dbReference type="Proteomes" id="UP000829720">
    <property type="component" value="Unassembled WGS sequence"/>
</dbReference>
<keyword evidence="3" id="KW-0479">Metal-binding</keyword>
<feature type="region of interest" description="Disordered" evidence="13">
    <location>
        <begin position="335"/>
        <end position="365"/>
    </location>
</feature>
<evidence type="ECO:0000256" key="3">
    <source>
        <dbReference type="ARBA" id="ARBA00022723"/>
    </source>
</evidence>
<keyword evidence="4" id="KW-0677">Repeat</keyword>
<dbReference type="GO" id="GO:0003677">
    <property type="term" value="F:DNA binding"/>
    <property type="evidence" value="ECO:0007669"/>
    <property type="project" value="UniProtKB-KW"/>
</dbReference>
<dbReference type="Pfam" id="PF04988">
    <property type="entry name" value="AKAP95"/>
    <property type="match status" value="1"/>
</dbReference>
<dbReference type="GO" id="GO:0005634">
    <property type="term" value="C:nucleus"/>
    <property type="evidence" value="ECO:0007669"/>
    <property type="project" value="UniProtKB-SubCell"/>
</dbReference>
<dbReference type="OrthoDB" id="9904304at2759"/>
<dbReference type="InterPro" id="IPR034736">
    <property type="entry name" value="ZF_C2H2_AKAP95"/>
</dbReference>
<keyword evidence="8" id="KW-0508">mRNA splicing</keyword>
<dbReference type="InterPro" id="IPR007071">
    <property type="entry name" value="AKAP95"/>
</dbReference>
<evidence type="ECO:0000256" key="11">
    <source>
        <dbReference type="ARBA" id="ARBA00043254"/>
    </source>
</evidence>
<evidence type="ECO:0000313" key="16">
    <source>
        <dbReference type="Proteomes" id="UP000829720"/>
    </source>
</evidence>
<feature type="region of interest" description="Disordered" evidence="13">
    <location>
        <begin position="76"/>
        <end position="136"/>
    </location>
</feature>
<evidence type="ECO:0000256" key="4">
    <source>
        <dbReference type="ARBA" id="ARBA00022737"/>
    </source>
</evidence>
<keyword evidence="16" id="KW-1185">Reference proteome</keyword>
<dbReference type="PANTHER" id="PTHR12190:SF1">
    <property type="entry name" value="DBIRD COMPLEX SUBUNIT ZNF326"/>
    <property type="match status" value="1"/>
</dbReference>
<feature type="region of interest" description="Disordered" evidence="13">
    <location>
        <begin position="39"/>
        <end position="61"/>
    </location>
</feature>
<feature type="domain" description="C2H2 AKAP95-type" evidence="14">
    <location>
        <begin position="473"/>
        <end position="496"/>
    </location>
</feature>
<feature type="compositionally biased region" description="Acidic residues" evidence="13">
    <location>
        <begin position="546"/>
        <end position="566"/>
    </location>
</feature>
<evidence type="ECO:0000256" key="1">
    <source>
        <dbReference type="ARBA" id="ARBA00004123"/>
    </source>
</evidence>
<evidence type="ECO:0000256" key="5">
    <source>
        <dbReference type="ARBA" id="ARBA00022771"/>
    </source>
</evidence>
<dbReference type="GO" id="GO:0006397">
    <property type="term" value="P:mRNA processing"/>
    <property type="evidence" value="ECO:0007669"/>
    <property type="project" value="UniProtKB-KW"/>
</dbReference>
<evidence type="ECO:0000256" key="8">
    <source>
        <dbReference type="ARBA" id="ARBA00023187"/>
    </source>
</evidence>
<proteinExistence type="inferred from homology"/>
<evidence type="ECO:0000256" key="2">
    <source>
        <dbReference type="ARBA" id="ARBA00022664"/>
    </source>
</evidence>
<evidence type="ECO:0000256" key="12">
    <source>
        <dbReference type="PROSITE-ProRule" id="PRU01140"/>
    </source>
</evidence>
<protein>
    <recommendedName>
        <fullName evidence="10">DBIRD complex subunit ZNF326</fullName>
    </recommendedName>
    <alternativeName>
        <fullName evidence="11">Zinc finger protein 326</fullName>
    </alternativeName>
</protein>
<comment type="caution">
    <text evidence="15">The sequence shown here is derived from an EMBL/GenBank/DDBJ whole genome shotgun (WGS) entry which is preliminary data.</text>
</comment>